<dbReference type="SMART" id="SM00387">
    <property type="entry name" value="HATPase_c"/>
    <property type="match status" value="1"/>
</dbReference>
<keyword evidence="5 11" id="KW-0418">Kinase</keyword>
<dbReference type="HOGENOM" id="CLU_532798_0_0_2"/>
<evidence type="ECO:0000256" key="3">
    <source>
        <dbReference type="ARBA" id="ARBA00022553"/>
    </source>
</evidence>
<dbReference type="InterPro" id="IPR013656">
    <property type="entry name" value="PAS_4"/>
</dbReference>
<dbReference type="SUPFAM" id="SSF55874">
    <property type="entry name" value="ATPase domain of HSP90 chaperone/DNA topoisomerase II/histidine kinase"/>
    <property type="match status" value="1"/>
</dbReference>
<dbReference type="PANTHER" id="PTHR45453:SF1">
    <property type="entry name" value="PHOSPHATE REGULON SENSOR PROTEIN PHOR"/>
    <property type="match status" value="1"/>
</dbReference>
<dbReference type="InterPro" id="IPR000700">
    <property type="entry name" value="PAS-assoc_C"/>
</dbReference>
<dbReference type="InterPro" id="IPR035965">
    <property type="entry name" value="PAS-like_dom_sf"/>
</dbReference>
<keyword evidence="3" id="KW-0597">Phosphoprotein</keyword>
<dbReference type="InterPro" id="IPR004358">
    <property type="entry name" value="Sig_transdc_His_kin-like_C"/>
</dbReference>
<dbReference type="EC" id="2.7.13.3" evidence="2"/>
<protein>
    <recommendedName>
        <fullName evidence="2">histidine kinase</fullName>
        <ecNumber evidence="2">2.7.13.3</ecNumber>
    </recommendedName>
</protein>
<dbReference type="CDD" id="cd00082">
    <property type="entry name" value="HisKA"/>
    <property type="match status" value="1"/>
</dbReference>
<dbReference type="CDD" id="cd00130">
    <property type="entry name" value="PAS"/>
    <property type="match status" value="2"/>
</dbReference>
<dbReference type="Pfam" id="PF08447">
    <property type="entry name" value="PAS_3"/>
    <property type="match status" value="1"/>
</dbReference>
<dbReference type="Gene3D" id="1.10.287.130">
    <property type="match status" value="1"/>
</dbReference>
<dbReference type="eggNOG" id="arCOG04809">
    <property type="taxonomic scope" value="Archaea"/>
</dbReference>
<dbReference type="GeneID" id="3924987"/>
<feature type="domain" description="Histidine kinase" evidence="8">
    <location>
        <begin position="296"/>
        <end position="511"/>
    </location>
</feature>
<dbReference type="OrthoDB" id="116661at2157"/>
<dbReference type="KEGG" id="mhu:Mhun_2024"/>
<dbReference type="Proteomes" id="UP000001941">
    <property type="component" value="Chromosome"/>
</dbReference>
<dbReference type="SUPFAM" id="SSF55785">
    <property type="entry name" value="PYP-like sensor domain (PAS domain)"/>
    <property type="match status" value="2"/>
</dbReference>
<keyword evidence="6" id="KW-0902">Two-component regulatory system</keyword>
<dbReference type="Pfam" id="PF00512">
    <property type="entry name" value="HisKA"/>
    <property type="match status" value="1"/>
</dbReference>
<evidence type="ECO:0000256" key="7">
    <source>
        <dbReference type="ARBA" id="ARBA00023136"/>
    </source>
</evidence>
<dbReference type="PROSITE" id="PS50109">
    <property type="entry name" value="HIS_KIN"/>
    <property type="match status" value="1"/>
</dbReference>
<feature type="domain" description="PAC" evidence="10">
    <location>
        <begin position="90"/>
        <end position="141"/>
    </location>
</feature>
<dbReference type="NCBIfam" id="TIGR00229">
    <property type="entry name" value="sensory_box"/>
    <property type="match status" value="2"/>
</dbReference>
<dbReference type="EMBL" id="CP000254">
    <property type="protein sequence ID" value="ABD41733.1"/>
    <property type="molecule type" value="Genomic_DNA"/>
</dbReference>
<dbReference type="InterPro" id="IPR036097">
    <property type="entry name" value="HisK_dim/P_sf"/>
</dbReference>
<organism evidence="11 12">
    <name type="scientific">Methanospirillum hungatei JF-1 (strain ATCC 27890 / DSM 864 / NBRC 100397 / JF-1)</name>
    <dbReference type="NCBI Taxonomy" id="323259"/>
    <lineage>
        <taxon>Archaea</taxon>
        <taxon>Methanobacteriati</taxon>
        <taxon>Methanobacteriota</taxon>
        <taxon>Stenosarchaea group</taxon>
        <taxon>Methanomicrobia</taxon>
        <taxon>Methanomicrobiales</taxon>
        <taxon>Methanospirillaceae</taxon>
        <taxon>Methanospirillum</taxon>
    </lineage>
</organism>
<evidence type="ECO:0000259" key="8">
    <source>
        <dbReference type="PROSITE" id="PS50109"/>
    </source>
</evidence>
<evidence type="ECO:0000313" key="11">
    <source>
        <dbReference type="EMBL" id="ABD41733.1"/>
    </source>
</evidence>
<dbReference type="InterPro" id="IPR003661">
    <property type="entry name" value="HisK_dim/P_dom"/>
</dbReference>
<accession>Q2FRJ5</accession>
<dbReference type="SMART" id="SM00388">
    <property type="entry name" value="HisKA"/>
    <property type="match status" value="1"/>
</dbReference>
<evidence type="ECO:0000313" key="12">
    <source>
        <dbReference type="Proteomes" id="UP000001941"/>
    </source>
</evidence>
<name>Q2FRJ5_METHJ</name>
<keyword evidence="4 11" id="KW-0808">Transferase</keyword>
<dbReference type="Pfam" id="PF02518">
    <property type="entry name" value="HATPase_c"/>
    <property type="match status" value="1"/>
</dbReference>
<dbReference type="GO" id="GO:0005886">
    <property type="term" value="C:plasma membrane"/>
    <property type="evidence" value="ECO:0007669"/>
    <property type="project" value="TreeGrafter"/>
</dbReference>
<evidence type="ECO:0000259" key="10">
    <source>
        <dbReference type="PROSITE" id="PS50113"/>
    </source>
</evidence>
<dbReference type="PANTHER" id="PTHR45453">
    <property type="entry name" value="PHOSPHATE REGULON SENSOR PROTEIN PHOR"/>
    <property type="match status" value="1"/>
</dbReference>
<keyword evidence="7" id="KW-0472">Membrane</keyword>
<feature type="domain" description="PAS" evidence="9">
    <location>
        <begin position="17"/>
        <end position="86"/>
    </location>
</feature>
<dbReference type="InParanoid" id="Q2FRJ5"/>
<dbReference type="CDD" id="cd00075">
    <property type="entry name" value="HATPase"/>
    <property type="match status" value="1"/>
</dbReference>
<comment type="catalytic activity">
    <reaction evidence="1">
        <text>ATP + protein L-histidine = ADP + protein N-phospho-L-histidine.</text>
        <dbReference type="EC" id="2.7.13.3"/>
    </reaction>
</comment>
<gene>
    <name evidence="11" type="ordered locus">Mhun_2024</name>
</gene>
<proteinExistence type="predicted"/>
<dbReference type="RefSeq" id="WP_011448995.1">
    <property type="nucleotide sequence ID" value="NC_007796.1"/>
</dbReference>
<evidence type="ECO:0000259" key="9">
    <source>
        <dbReference type="PROSITE" id="PS50112"/>
    </source>
</evidence>
<evidence type="ECO:0000256" key="5">
    <source>
        <dbReference type="ARBA" id="ARBA00022777"/>
    </source>
</evidence>
<dbReference type="InterPro" id="IPR003594">
    <property type="entry name" value="HATPase_dom"/>
</dbReference>
<evidence type="ECO:0000256" key="1">
    <source>
        <dbReference type="ARBA" id="ARBA00000085"/>
    </source>
</evidence>
<dbReference type="InterPro" id="IPR000014">
    <property type="entry name" value="PAS"/>
</dbReference>
<dbReference type="PROSITE" id="PS50113">
    <property type="entry name" value="PAC"/>
    <property type="match status" value="1"/>
</dbReference>
<keyword evidence="12" id="KW-1185">Reference proteome</keyword>
<dbReference type="SMART" id="SM00091">
    <property type="entry name" value="PAS"/>
    <property type="match status" value="2"/>
</dbReference>
<evidence type="ECO:0000256" key="2">
    <source>
        <dbReference type="ARBA" id="ARBA00012438"/>
    </source>
</evidence>
<dbReference type="EnsemblBacteria" id="ABD41733">
    <property type="protein sequence ID" value="ABD41733"/>
    <property type="gene ID" value="Mhun_2024"/>
</dbReference>
<evidence type="ECO:0000256" key="4">
    <source>
        <dbReference type="ARBA" id="ARBA00022679"/>
    </source>
</evidence>
<reference evidence="12" key="1">
    <citation type="journal article" date="2016" name="Stand. Genomic Sci.">
        <title>Complete genome sequence of Methanospirillum hungatei type strain JF1.</title>
        <authorList>
            <person name="Gunsalus R.P."/>
            <person name="Cook L.E."/>
            <person name="Crable B."/>
            <person name="Rohlin L."/>
            <person name="McDonald E."/>
            <person name="Mouttaki H."/>
            <person name="Sieber J.R."/>
            <person name="Poweleit N."/>
            <person name="Zhou H."/>
            <person name="Lapidus A.L."/>
            <person name="Daligault H.E."/>
            <person name="Land M."/>
            <person name="Gilna P."/>
            <person name="Ivanova N."/>
            <person name="Kyrpides N."/>
            <person name="Culley D.E."/>
            <person name="McInerney M.J."/>
        </authorList>
    </citation>
    <scope>NUCLEOTIDE SEQUENCE [LARGE SCALE GENOMIC DNA]</scope>
    <source>
        <strain evidence="12">ATCC 27890 / DSM 864 / NBRC 100397 / JF-1</strain>
    </source>
</reference>
<sequence length="511" mass="57586">MQDITEYKSLIGDLKNREELFRMIVTQSSDIFMIVSPKYEVTYISPNHSSLTGFLTEEVIGPAGKVVHPDDFPVVKSRLDRLINNISVIETAEFRTLKRDGSYVLLEGVGVNCIDNPAIQGILITARDITNRKKTERGLSLMTRLFKNISNSSPIFAALLDEHGFIVFSNRSFSKKNGNPDKEKNGRRIHELFKSDWETECSKILREVIEKGQPSVQECRIDLKEGERILSAVFFPISEDDRTFIGFIGLDITEQKSLICQLNKSINQNEVLERLVEERTAEIANLLEMKNLLITAIAHDLRTPLTPLIALLPLLENEDDTQKRTEIIQILEKNATRIASIIQTLLHFNDLGSPYRVEDESEINLKKLIDNLLNVHSIAANKKDISILTDIPDTICINSSLPHVISIFDNVITNALKYSYAGGTIRIYTEDLGQMVRICVQDNGVGLTEKDLSRIFEPFFKADPSRHDRSSSGLGLSVTKRLIMAIGGEIYIRSEGLGKGTEVEIRLKKMI</sequence>
<dbReference type="GO" id="GO:0016036">
    <property type="term" value="P:cellular response to phosphate starvation"/>
    <property type="evidence" value="ECO:0007669"/>
    <property type="project" value="TreeGrafter"/>
</dbReference>
<evidence type="ECO:0000256" key="6">
    <source>
        <dbReference type="ARBA" id="ARBA00023012"/>
    </source>
</evidence>
<dbReference type="STRING" id="323259.Mhun_2024"/>
<dbReference type="GO" id="GO:0000155">
    <property type="term" value="F:phosphorelay sensor kinase activity"/>
    <property type="evidence" value="ECO:0007669"/>
    <property type="project" value="InterPro"/>
</dbReference>
<dbReference type="InterPro" id="IPR005467">
    <property type="entry name" value="His_kinase_dom"/>
</dbReference>
<dbReference type="Gene3D" id="3.30.565.10">
    <property type="entry name" value="Histidine kinase-like ATPase, C-terminal domain"/>
    <property type="match status" value="1"/>
</dbReference>
<dbReference type="InterPro" id="IPR036890">
    <property type="entry name" value="HATPase_C_sf"/>
</dbReference>
<dbReference type="PROSITE" id="PS50112">
    <property type="entry name" value="PAS"/>
    <property type="match status" value="1"/>
</dbReference>
<dbReference type="Pfam" id="PF08448">
    <property type="entry name" value="PAS_4"/>
    <property type="match status" value="1"/>
</dbReference>
<dbReference type="eggNOG" id="arCOG02354">
    <property type="taxonomic scope" value="Archaea"/>
</dbReference>
<dbReference type="SUPFAM" id="SSF47384">
    <property type="entry name" value="Homodimeric domain of signal transducing histidine kinase"/>
    <property type="match status" value="1"/>
</dbReference>
<dbReference type="InterPro" id="IPR013655">
    <property type="entry name" value="PAS_fold_3"/>
</dbReference>
<dbReference type="PRINTS" id="PR00344">
    <property type="entry name" value="BCTRLSENSOR"/>
</dbReference>
<dbReference type="Gene3D" id="3.30.450.20">
    <property type="entry name" value="PAS domain"/>
    <property type="match status" value="2"/>
</dbReference>
<dbReference type="AlphaFoldDB" id="Q2FRJ5"/>
<dbReference type="GO" id="GO:0004721">
    <property type="term" value="F:phosphoprotein phosphatase activity"/>
    <property type="evidence" value="ECO:0007669"/>
    <property type="project" value="TreeGrafter"/>
</dbReference>
<dbReference type="InterPro" id="IPR050351">
    <property type="entry name" value="BphY/WalK/GraS-like"/>
</dbReference>